<protein>
    <recommendedName>
        <fullName evidence="7">Carrier domain-containing protein</fullName>
    </recommendedName>
</protein>
<evidence type="ECO:0000313" key="9">
    <source>
        <dbReference type="Proteomes" id="UP000188318"/>
    </source>
</evidence>
<dbReference type="Gene3D" id="3.30.300.30">
    <property type="match status" value="3"/>
</dbReference>
<dbReference type="PROSITE" id="PS50075">
    <property type="entry name" value="CARRIER"/>
    <property type="match status" value="3"/>
</dbReference>
<dbReference type="Gene3D" id="3.30.559.30">
    <property type="entry name" value="Nonribosomal peptide synthetase, condensation domain"/>
    <property type="match status" value="5"/>
</dbReference>
<dbReference type="SUPFAM" id="SSF56801">
    <property type="entry name" value="Acetyl-CoA synthetase-like"/>
    <property type="match status" value="3"/>
</dbReference>
<dbReference type="Gene3D" id="3.40.50.980">
    <property type="match status" value="2"/>
</dbReference>
<dbReference type="InterPro" id="IPR000873">
    <property type="entry name" value="AMP-dep_synth/lig_dom"/>
</dbReference>
<dbReference type="FunFam" id="3.30.559.10:FF:000016">
    <property type="entry name" value="Nonribosomal peptide synthase Pes1"/>
    <property type="match status" value="1"/>
</dbReference>
<evidence type="ECO:0000313" key="8">
    <source>
        <dbReference type="EMBL" id="OOF99263.1"/>
    </source>
</evidence>
<dbReference type="PROSITE" id="PS00012">
    <property type="entry name" value="PHOSPHOPANTETHEINE"/>
    <property type="match status" value="1"/>
</dbReference>
<dbReference type="InterPro" id="IPR001242">
    <property type="entry name" value="Condensation_dom"/>
</dbReference>
<evidence type="ECO:0000256" key="3">
    <source>
        <dbReference type="ARBA" id="ARBA00022553"/>
    </source>
</evidence>
<dbReference type="GO" id="GO:0005737">
    <property type="term" value="C:cytoplasm"/>
    <property type="evidence" value="ECO:0007669"/>
    <property type="project" value="TreeGrafter"/>
</dbReference>
<dbReference type="Pfam" id="PF00501">
    <property type="entry name" value="AMP-binding"/>
    <property type="match status" value="3"/>
</dbReference>
<dbReference type="PANTHER" id="PTHR45527">
    <property type="entry name" value="NONRIBOSOMAL PEPTIDE SYNTHETASE"/>
    <property type="match status" value="1"/>
</dbReference>
<dbReference type="GO" id="GO:0031177">
    <property type="term" value="F:phosphopantetheine binding"/>
    <property type="evidence" value="ECO:0007669"/>
    <property type="project" value="InterPro"/>
</dbReference>
<dbReference type="FunFam" id="3.40.50.12780:FF:000014">
    <property type="entry name" value="Nonribosomal peptide synthetase 1"/>
    <property type="match status" value="3"/>
</dbReference>
<dbReference type="InterPro" id="IPR009081">
    <property type="entry name" value="PP-bd_ACP"/>
</dbReference>
<keyword evidence="5" id="KW-0677">Repeat</keyword>
<keyword evidence="2" id="KW-0596">Phosphopantetheine</keyword>
<evidence type="ECO:0000256" key="4">
    <source>
        <dbReference type="ARBA" id="ARBA00022598"/>
    </source>
</evidence>
<dbReference type="InterPro" id="IPR010071">
    <property type="entry name" value="AA_adenyl_dom"/>
</dbReference>
<dbReference type="SUPFAM" id="SSF52777">
    <property type="entry name" value="CoA-dependent acyltransferases"/>
    <property type="match status" value="9"/>
</dbReference>
<accession>A0A1R3RXP7</accession>
<reference evidence="9" key="1">
    <citation type="journal article" date="2017" name="Genome Biol.">
        <title>Comparative genomics reveals high biological diversity and specific adaptations in the industrially and medically important fungal genus Aspergillus.</title>
        <authorList>
            <person name="de Vries R.P."/>
            <person name="Riley R."/>
            <person name="Wiebenga A."/>
            <person name="Aguilar-Osorio G."/>
            <person name="Amillis S."/>
            <person name="Uchima C.A."/>
            <person name="Anderluh G."/>
            <person name="Asadollahi M."/>
            <person name="Askin M."/>
            <person name="Barry K."/>
            <person name="Battaglia E."/>
            <person name="Bayram O."/>
            <person name="Benocci T."/>
            <person name="Braus-Stromeyer S.A."/>
            <person name="Caldana C."/>
            <person name="Canovas D."/>
            <person name="Cerqueira G.C."/>
            <person name="Chen F."/>
            <person name="Chen W."/>
            <person name="Choi C."/>
            <person name="Clum A."/>
            <person name="Dos Santos R.A."/>
            <person name="Damasio A.R."/>
            <person name="Diallinas G."/>
            <person name="Emri T."/>
            <person name="Fekete E."/>
            <person name="Flipphi M."/>
            <person name="Freyberg S."/>
            <person name="Gallo A."/>
            <person name="Gournas C."/>
            <person name="Habgood R."/>
            <person name="Hainaut M."/>
            <person name="Harispe M.L."/>
            <person name="Henrissat B."/>
            <person name="Hilden K.S."/>
            <person name="Hope R."/>
            <person name="Hossain A."/>
            <person name="Karabika E."/>
            <person name="Karaffa L."/>
            <person name="Karanyi Z."/>
            <person name="Krasevec N."/>
            <person name="Kuo A."/>
            <person name="Kusch H."/>
            <person name="LaButti K."/>
            <person name="Lagendijk E.L."/>
            <person name="Lapidus A."/>
            <person name="Levasseur A."/>
            <person name="Lindquist E."/>
            <person name="Lipzen A."/>
            <person name="Logrieco A.F."/>
            <person name="MacCabe A."/>
            <person name="Maekelae M.R."/>
            <person name="Malavazi I."/>
            <person name="Melin P."/>
            <person name="Meyer V."/>
            <person name="Mielnichuk N."/>
            <person name="Miskei M."/>
            <person name="Molnar A.P."/>
            <person name="Mule G."/>
            <person name="Ngan C.Y."/>
            <person name="Orejas M."/>
            <person name="Orosz E."/>
            <person name="Ouedraogo J.P."/>
            <person name="Overkamp K.M."/>
            <person name="Park H.-S."/>
            <person name="Perrone G."/>
            <person name="Piumi F."/>
            <person name="Punt P.J."/>
            <person name="Ram A.F."/>
            <person name="Ramon A."/>
            <person name="Rauscher S."/>
            <person name="Record E."/>
            <person name="Riano-Pachon D.M."/>
            <person name="Robert V."/>
            <person name="Roehrig J."/>
            <person name="Ruller R."/>
            <person name="Salamov A."/>
            <person name="Salih N.S."/>
            <person name="Samson R.A."/>
            <person name="Sandor E."/>
            <person name="Sanguinetti M."/>
            <person name="Schuetze T."/>
            <person name="Sepcic K."/>
            <person name="Shelest E."/>
            <person name="Sherlock G."/>
            <person name="Sophianopoulou V."/>
            <person name="Squina F.M."/>
            <person name="Sun H."/>
            <person name="Susca A."/>
            <person name="Todd R.B."/>
            <person name="Tsang A."/>
            <person name="Unkles S.E."/>
            <person name="van de Wiele N."/>
            <person name="van Rossen-Uffink D."/>
            <person name="Oliveira J.V."/>
            <person name="Vesth T.C."/>
            <person name="Visser J."/>
            <person name="Yu J.-H."/>
            <person name="Zhou M."/>
            <person name="Andersen M.R."/>
            <person name="Archer D.B."/>
            <person name="Baker S.E."/>
            <person name="Benoit I."/>
            <person name="Brakhage A.A."/>
            <person name="Braus G.H."/>
            <person name="Fischer R."/>
            <person name="Frisvad J.C."/>
            <person name="Goldman G.H."/>
            <person name="Houbraken J."/>
            <person name="Oakley B."/>
            <person name="Pocsi I."/>
            <person name="Scazzocchio C."/>
            <person name="Seiboth B."/>
            <person name="vanKuyk P.A."/>
            <person name="Wortman J."/>
            <person name="Dyer P.S."/>
            <person name="Grigoriev I.V."/>
        </authorList>
    </citation>
    <scope>NUCLEOTIDE SEQUENCE [LARGE SCALE GENOMIC DNA]</scope>
    <source>
        <strain evidence="9">ITEM 5010</strain>
    </source>
</reference>
<dbReference type="FunFam" id="3.30.559.30:FF:000002">
    <property type="entry name" value="Nonribosomal peptide synthase Pes1"/>
    <property type="match status" value="1"/>
</dbReference>
<comment type="similarity">
    <text evidence="6">Belongs to the NRP synthetase family.</text>
</comment>
<dbReference type="GO" id="GO:1904091">
    <property type="term" value="F:non-ribosomal peptide synthetase activity"/>
    <property type="evidence" value="ECO:0007669"/>
    <property type="project" value="UniProtKB-ARBA"/>
</dbReference>
<evidence type="ECO:0000256" key="5">
    <source>
        <dbReference type="ARBA" id="ARBA00022737"/>
    </source>
</evidence>
<dbReference type="GO" id="GO:0043041">
    <property type="term" value="P:amino acid activation for nonribosomal peptide biosynthetic process"/>
    <property type="evidence" value="ECO:0007669"/>
    <property type="project" value="TreeGrafter"/>
</dbReference>
<name>A0A1R3RXP7_ASPC5</name>
<dbReference type="CDD" id="cd05918">
    <property type="entry name" value="A_NRPS_SidN3_like"/>
    <property type="match status" value="3"/>
</dbReference>
<dbReference type="CDD" id="cd19542">
    <property type="entry name" value="CT_NRPS-like"/>
    <property type="match status" value="1"/>
</dbReference>
<dbReference type="PROSITE" id="PS00455">
    <property type="entry name" value="AMP_BINDING"/>
    <property type="match status" value="3"/>
</dbReference>
<dbReference type="InterPro" id="IPR020845">
    <property type="entry name" value="AMP-binding_CS"/>
</dbReference>
<dbReference type="Pfam" id="PF00550">
    <property type="entry name" value="PP-binding"/>
    <property type="match status" value="3"/>
</dbReference>
<dbReference type="InterPro" id="IPR006162">
    <property type="entry name" value="Ppantetheine_attach_site"/>
</dbReference>
<proteinExistence type="inferred from homology"/>
<keyword evidence="9" id="KW-1185">Reference proteome</keyword>
<dbReference type="FunFam" id="3.30.559.30:FF:000003">
    <property type="entry name" value="Nonribosomal peptide synthase SidD"/>
    <property type="match status" value="2"/>
</dbReference>
<dbReference type="CDD" id="cd19534">
    <property type="entry name" value="E_NRPS"/>
    <property type="match status" value="1"/>
</dbReference>
<dbReference type="InterPro" id="IPR036736">
    <property type="entry name" value="ACP-like_sf"/>
</dbReference>
<dbReference type="Gene3D" id="3.40.50.12780">
    <property type="entry name" value="N-terminal domain of ligase-like"/>
    <property type="match status" value="2"/>
</dbReference>
<feature type="domain" description="Carrier" evidence="7">
    <location>
        <begin position="1816"/>
        <end position="1892"/>
    </location>
</feature>
<dbReference type="SUPFAM" id="SSF47336">
    <property type="entry name" value="ACP-like"/>
    <property type="match status" value="3"/>
</dbReference>
<dbReference type="OMA" id="CQFEYST"/>
<dbReference type="CDD" id="cd19545">
    <property type="entry name" value="FUM14_C_NRPS-like"/>
    <property type="match status" value="2"/>
</dbReference>
<dbReference type="NCBIfam" id="TIGR01733">
    <property type="entry name" value="AA-adenyl-dom"/>
    <property type="match status" value="3"/>
</dbReference>
<evidence type="ECO:0000259" key="7">
    <source>
        <dbReference type="PROSITE" id="PS50075"/>
    </source>
</evidence>
<dbReference type="VEuPathDB" id="FungiDB:ASPCADRAFT_504719"/>
<keyword evidence="4" id="KW-0436">Ligase</keyword>
<evidence type="ECO:0000256" key="1">
    <source>
        <dbReference type="ARBA" id="ARBA00005179"/>
    </source>
</evidence>
<dbReference type="GO" id="GO:0044550">
    <property type="term" value="P:secondary metabolite biosynthetic process"/>
    <property type="evidence" value="ECO:0007669"/>
    <property type="project" value="TreeGrafter"/>
</dbReference>
<comment type="pathway">
    <text evidence="1">Secondary metabolite biosynthesis.</text>
</comment>
<dbReference type="InterPro" id="IPR045851">
    <property type="entry name" value="AMP-bd_C_sf"/>
</dbReference>
<evidence type="ECO:0000256" key="6">
    <source>
        <dbReference type="ARBA" id="ARBA00029454"/>
    </source>
</evidence>
<dbReference type="EMBL" id="KV907495">
    <property type="protein sequence ID" value="OOF99263.1"/>
    <property type="molecule type" value="Genomic_DNA"/>
</dbReference>
<dbReference type="Proteomes" id="UP000188318">
    <property type="component" value="Unassembled WGS sequence"/>
</dbReference>
<dbReference type="GO" id="GO:0016874">
    <property type="term" value="F:ligase activity"/>
    <property type="evidence" value="ECO:0007669"/>
    <property type="project" value="UniProtKB-KW"/>
</dbReference>
<feature type="domain" description="Carrier" evidence="7">
    <location>
        <begin position="2914"/>
        <end position="2989"/>
    </location>
</feature>
<dbReference type="OrthoDB" id="416786at2759"/>
<dbReference type="Pfam" id="PF00668">
    <property type="entry name" value="Condensation"/>
    <property type="match status" value="4"/>
</dbReference>
<dbReference type="InterPro" id="IPR020806">
    <property type="entry name" value="PKS_PP-bd"/>
</dbReference>
<keyword evidence="3" id="KW-0597">Phosphoprotein</keyword>
<dbReference type="NCBIfam" id="NF003417">
    <property type="entry name" value="PRK04813.1"/>
    <property type="match status" value="3"/>
</dbReference>
<dbReference type="Gene3D" id="2.30.38.10">
    <property type="entry name" value="Luciferase, Domain 3"/>
    <property type="match status" value="1"/>
</dbReference>
<dbReference type="FunFam" id="3.30.300.30:FF:000015">
    <property type="entry name" value="Nonribosomal peptide synthase SidD"/>
    <property type="match status" value="3"/>
</dbReference>
<dbReference type="Gene3D" id="3.30.559.10">
    <property type="entry name" value="Chloramphenicol acetyltransferase-like domain"/>
    <property type="match status" value="4"/>
</dbReference>
<dbReference type="STRING" id="602072.A0A1R3RXP7"/>
<sequence>MGDYSSPVPTSTEYWRDYLDGIEPCYFPALNNARLRNHESEVGSVEIPADRTAIQSFCVLSGCSEQILFKTAWALILRCYTGQERPCFGFLSTKGTPVPNWVLLADTDPLGKILAALELDAFDQRMNECPSEGLAMDADHDNLPLFNTALADSGDAMSLLLSLKISDHPKETIGELDLLSQHDLNQIFAWNSTMPDTTESCIQWMVEEQVWRTPDAPAVCAWDGNLTYRELDAAASALAQHLRQFGVGPDVLVPVCFEKSVLAVVAQLAVLKAGGACVPMDPSHPRDRLGKILAAIDSQMVVVAPQLTGIFTGLVQHVFSVTPSNIPTLHGHEPPRPAASLGDASPTNAAFVVFTSGSTGTPKGIILEHRALCTSIRQHGRAMQFSPKSRVLQFAAYTFDVSIGDIFTTLIHGGCVCVPSAEDRMSNLAGVINAMRVNQVYLTPTVASILQPSDTPGLEILSLGGEAVTRQLIEAWAGKVHLINIYGPAETSIWCTYLGGLDQDTDPTNIGRAIGCRCWIVDQANHAKLAPVGAVGEIVIEGPILARSYLGDPAQTAAAFIENPAWSRGQGGHRRLYKSGDLGRYNMDGTISCVGRKDTQVKLRGQRLEMGEIQYHLRQLLPDHVELVVDVIHPVGGKDEKKVLAAFIGIGDHSPDEEEPPNRDSLGITSAGRAQLRLLTAGVSSKLSKVLPSYMIPSAFIPLVRVPRSASGKTDRKRLRQLGSRLSIEQLAAYAMAPGSKSPPTTVAEKRMQELWAQTLGIPPEHLGTEDDFILLGGDSVNAMKLAAASRTAGISLTVADIIRHPRLSDMAGHCGSLDLETVKCIPSFAMLPPSHSVEVVCRQAASQCHVTPDQIEDIYPCTPIQEGILALSLKQSGSYVGQHMLNLPAAIDLGKYKAAWEETVRSLAVLRTRLIAIDLLGGFFQVVIRENIAWQHAANVEEYLAKDRDALMQPGHGLVRYAIVGVPQRYKFVWTAHHALYDGWSLSLLFKRVEQLYRGVTPLTTVPFVHLIQHLGGKDVAASRSFWEQQLRGSQRSTFPALPSIDYQPYAEESLSVHTIHIPPRESHVTISTLIRAAWSLVLAQYSETPEDVVFGSTLTGRNAPIIGIEEMIGPIMTTVPVRVCWNSTQRVGEFLKQIQTQYLDMIPFEHTGIQNIRRILDTDVRGGCDFQTLLIVQPPPEADLLDHSHQLRPLDDVIAKGYAIMVEFMLRPGAVDLRASYDSKLLPSHQMRRMVFQFEHVIQQLCVGQQFLKLKDIEVISPEDIKELRSWNSRVPPAIKGLVHTALLEQARRTPNLPAISSWDGEVSYDEFDRLSSTLSHHLKTLGVGPEVYVPLCFEKSLWSVVCNAAVLRAGGACVSVDPSHPRSRLEGIFEDVDARLIITSPSQAPLFADGPWEIVVVGADFFTSRPATYGFACQEVRPENAAFVVFTSGSTGKPKGIVQDHTSYCSNLRLHGRALGAGPGRRVLQFSAHTFDAFLSDVMTTLAHGGCVCIPSEHDRVNDLGGFIARARVNQACLTPSVINLLRPDDLPGLQVLTLSGEVLSKENLRLWAPHRRVINLYGPSEVTIWCTYKDHVGPNDDPRDIGTAIGCLAWITNPGDPNRLAPLGAVGEMLIEGPGLARGYIKSKRKTDEAFIQDPIWMRKLDPGSRYPRPRRLYRTGDLARYNPGGGITILGRIDTQVKLRGLRIELEEIEHHLKLAFPNPIEGIAVDVIMTGVDQKQNLVAFVCLGKDLDPDSPATRASFIDFTKGLERKLSHSLPIYMIPSLFIPVLQMPRTIHGKLDRKYLRQMFSQLSPEQIASYTMEVGEKRKPTTKMESVLHALWGRVLSMPPDTIGVDDSFIRLGGDSISAMRLVATAESRGILLTVADIFRQPVLSDLARVATWIPSPEAEIHATPNVTKPFALLPTDCDTEGLLLKIANQCRTSRDRIQDMYPCTPLQAGLIALTVKEPGAYTFQNIFRLPAGVDRDSLRDAWSAIVRANPILRTAIVDVEGYGHFQVVLDHKLAWGSSDSLQTYIAEDERMSISYGDLLHRYALVTEQPEGENRHGSRCYFVWTTHHSCYDGWSMNLLLDQLQLAYQGRSLPPSPPYSRFIRYLAESDHEASDAFWRAQLAGVEHTQFPPLPFAAYTPRVSGSRKHTISIARKPQTSITTPTILRAAWALILASYVNSTEVVYGLTLSGRNAPLSGITEIVGPTLATVPTRVHLDRSQSVSSYLVASQRHGTDLIGFEQVGLQHIRRLSGDCQAACQFQNLLIIQPHLESGANFFLAREESASDTEAVVGYGLVIECTVMTDSIDVTAGYDTDLLSHEQVGRILHQLDLVVQQLNEEAVDRTLNNIELFSCADLAQVQQWNSIRPRPASACAHHYIEDRVRATPDALAIVGWDETFTYQELDLLAARLARHLVQCGIGPEMIVPLHFEKSAWSMVAILGVIKAGAAFVFLDPSHPFDRVRGVVQRVNSKLILASRQSTLPWAADVPVMVVDRLATEEWPHVQSTPAPPVAEVRLDNALYIIFTSGSTGQPKGCVIEHGSFCTGALAQIQALSIKPHSRVLQFASYTFDVSILETLTALMAGACVCVPSEETRRDDIAAMINLMDISWAFLTPAAVKLLHPGEVPTLKTLVLGGEALSRQDIERWAGSLQLINGYGPTECSIGATCNPHLTPTTHPGNIGRAIGGVCWIVDAGNHDRLLPLGAVGELLIEGPIVARGYLGDPERTAQVFIQDPQWLSVTGRGAETRFYKTGDLVRYNPDGTINFICRKDAQVKLRGLRIELEEIEYHLLANPLVQHSLVVLPTMGPYKRQLVAVLSLRKADAREAVSASPAGQELQLVGEANMPMARSLMAQLPDALSAKLPSYMVPTTWIFLDSIPLLSSGKINRVHVKRWVQDMDQTVSRQIADLAAGPTDVEYSDMAARILGVWSSVLNIPPDQIGSAKNCSFLSMGGDSITAMQVMRRCRTEGIRVTVPDILRCRNVSQLAAWCNRGDQAAPSYAERPDVPFELAPIQQLYARMSLHDYPGSFGPGRQFNQSFFVRVKQEISTAKVAHAIQAIVGRHSMLRARFMRGLQEGSPWRQIIRGESEGSYAFQEHHVQDLEEARPLIQNTQYRICISTGPVFSADLFHVSGKGQYLFLAAHHLVVDLVSWRIILQDMEDLLRNGVLAAEKPFSFQSWCSLQAEYSRQHLTPNQVMPYTITPANLAYWGMEGRSNTFRDTLHRGFSLSAESTARLLGQSNDALRTHPIELFISALLHSFSKVFKDRKVPTVYLEGHGREPWDPSIDVSSTVGWFTTMCPLPVEVRPESTLVETIKCIKDTRRAIPRNGWPYFASRMLNSQGIELFGSEHTAEVAFNYLGLYQQLECNSALLEQAGDAFGILDDVGPDVQRLALFDVSAVISWGHLQISVDYNRAMKQPDQIDRWIHEFKLSLVELDSMLTSMEHQLTLSDFPLLGLDEPALDRLLHNTLPALGVDAENGLEDIYPCSPLQEYMLHSQSRGLGYYQTQTIFKIVPPRQTAPPVDIAILQHGWQIMVQRHAVLRTVFAKSVSRHRAFDQVVLRNAPAPWRAIQCPDGRALQVLHEQSPLPAGLGGLPYQLTCCQTPNGDVFCKLEASHAILDGASLLVLLRELALAYQGSLAASLGPLFSDYIGYLLRRPSDLSREYWRSYLNALQPCNLPTIAVNNPPFQPHPEVRLRNVTLHLNEPQKMQAHCESHSITQATCFHTAWAIVLAHYCGMDAVCFGYLVSGRDAPIPGLSQAVGLFFNTLACRVQLGNRATTMAELLHRVQTESVSALPHQDCFIWDVLRPMGLSAPFNTLINYSKFLNSAPDDSEPDIEFKQLSSHDPFDVSRPIASGLGVSANRFLAV</sequence>
<gene>
    <name evidence="8" type="ORF">ASPCADRAFT_504719</name>
</gene>
<organism evidence="8 9">
    <name type="scientific">Aspergillus carbonarius (strain ITEM 5010)</name>
    <dbReference type="NCBI Taxonomy" id="602072"/>
    <lineage>
        <taxon>Eukaryota</taxon>
        <taxon>Fungi</taxon>
        <taxon>Dikarya</taxon>
        <taxon>Ascomycota</taxon>
        <taxon>Pezizomycotina</taxon>
        <taxon>Eurotiomycetes</taxon>
        <taxon>Eurotiomycetidae</taxon>
        <taxon>Eurotiales</taxon>
        <taxon>Aspergillaceae</taxon>
        <taxon>Aspergillus</taxon>
        <taxon>Aspergillus subgen. Circumdati</taxon>
    </lineage>
</organism>
<dbReference type="PANTHER" id="PTHR45527:SF1">
    <property type="entry name" value="FATTY ACID SYNTHASE"/>
    <property type="match status" value="1"/>
</dbReference>
<dbReference type="SMART" id="SM00823">
    <property type="entry name" value="PKS_PP"/>
    <property type="match status" value="3"/>
</dbReference>
<feature type="domain" description="Carrier" evidence="7">
    <location>
        <begin position="743"/>
        <end position="819"/>
    </location>
</feature>
<dbReference type="Gene3D" id="1.10.1200.10">
    <property type="entry name" value="ACP-like"/>
    <property type="match status" value="3"/>
</dbReference>
<dbReference type="InterPro" id="IPR023213">
    <property type="entry name" value="CAT-like_dom_sf"/>
</dbReference>
<dbReference type="FunFam" id="1.10.1200.10:FF:000005">
    <property type="entry name" value="Nonribosomal peptide synthetase 1"/>
    <property type="match status" value="1"/>
</dbReference>
<evidence type="ECO:0000256" key="2">
    <source>
        <dbReference type="ARBA" id="ARBA00022450"/>
    </source>
</evidence>
<dbReference type="InterPro" id="IPR042099">
    <property type="entry name" value="ANL_N_sf"/>
</dbReference>